<proteinExistence type="predicted"/>
<comment type="caution">
    <text evidence="2">The sequence shown here is derived from an EMBL/GenBank/DDBJ whole genome shotgun (WGS) entry which is preliminary data.</text>
</comment>
<protein>
    <submittedName>
        <fullName evidence="2">Uncharacterized protein</fullName>
    </submittedName>
</protein>
<sequence>MSARASSLRTSARAGPGGSHSTPGRRWILRPEGPRSLMGPVPGATSSPSTCTSTPNRAWSTSPSSPPPASPCRMAPRTSLTAGGIPGDNSPSLSLQKEQHRQDPIHESTQQQMERLLCSPETTHCRKQSRPVRIQTDSVDAVQDADEDYDCFGEEPMQGLEHKEEEEPVDVTDPIESGESEPKGESFDSGMSSSISTEPDSVEQQFVVGFARDGGADGAHAEVTELLWEHPAQTDMKDSPEQTDDGEDGGVPQSNINDKMVLQHPMSPVISKLMPNPSNTCGSPPLSPATCGCPSP</sequence>
<evidence type="ECO:0000256" key="1">
    <source>
        <dbReference type="SAM" id="MobiDB-lite"/>
    </source>
</evidence>
<dbReference type="AlphaFoldDB" id="A0A9D3LUK6"/>
<reference evidence="2" key="1">
    <citation type="submission" date="2021-01" db="EMBL/GenBank/DDBJ databases">
        <title>A chromosome-scale assembly of European eel, Anguilla anguilla.</title>
        <authorList>
            <person name="Henkel C."/>
            <person name="Jong-Raadsen S.A."/>
            <person name="Dufour S."/>
            <person name="Weltzien F.-A."/>
            <person name="Palstra A.P."/>
            <person name="Pelster B."/>
            <person name="Spaink H.P."/>
            <person name="Van Den Thillart G.E."/>
            <person name="Jansen H."/>
            <person name="Zahm M."/>
            <person name="Klopp C."/>
            <person name="Cedric C."/>
            <person name="Louis A."/>
            <person name="Berthelot C."/>
            <person name="Parey E."/>
            <person name="Roest Crollius H."/>
            <person name="Montfort J."/>
            <person name="Robinson-Rechavi M."/>
            <person name="Bucao C."/>
            <person name="Bouchez O."/>
            <person name="Gislard M."/>
            <person name="Lluch J."/>
            <person name="Milhes M."/>
            <person name="Lampietro C."/>
            <person name="Lopez Roques C."/>
            <person name="Donnadieu C."/>
            <person name="Braasch I."/>
            <person name="Desvignes T."/>
            <person name="Postlethwait J."/>
            <person name="Bobe J."/>
            <person name="Guiguen Y."/>
            <person name="Dirks R."/>
        </authorList>
    </citation>
    <scope>NUCLEOTIDE SEQUENCE</scope>
    <source>
        <strain evidence="2">Tag_6206</strain>
        <tissue evidence="2">Liver</tissue>
    </source>
</reference>
<feature type="compositionally biased region" description="Acidic residues" evidence="1">
    <location>
        <begin position="143"/>
        <end position="153"/>
    </location>
</feature>
<feature type="compositionally biased region" description="Polar residues" evidence="1">
    <location>
        <begin position="189"/>
        <end position="203"/>
    </location>
</feature>
<dbReference type="Proteomes" id="UP001044222">
    <property type="component" value="Chromosome 13"/>
</dbReference>
<accession>A0A9D3LUK6</accession>
<feature type="compositionally biased region" description="Low complexity" evidence="1">
    <location>
        <begin position="1"/>
        <end position="14"/>
    </location>
</feature>
<evidence type="ECO:0000313" key="3">
    <source>
        <dbReference type="Proteomes" id="UP001044222"/>
    </source>
</evidence>
<name>A0A9D3LUK6_ANGAN</name>
<feature type="region of interest" description="Disordered" evidence="1">
    <location>
        <begin position="273"/>
        <end position="296"/>
    </location>
</feature>
<dbReference type="EMBL" id="JAFIRN010000013">
    <property type="protein sequence ID" value="KAG5837272.1"/>
    <property type="molecule type" value="Genomic_DNA"/>
</dbReference>
<feature type="region of interest" description="Disordered" evidence="1">
    <location>
        <begin position="1"/>
        <end position="203"/>
    </location>
</feature>
<feature type="compositionally biased region" description="Basic and acidic residues" evidence="1">
    <location>
        <begin position="97"/>
        <end position="106"/>
    </location>
</feature>
<evidence type="ECO:0000313" key="2">
    <source>
        <dbReference type="EMBL" id="KAG5837272.1"/>
    </source>
</evidence>
<keyword evidence="3" id="KW-1185">Reference proteome</keyword>
<feature type="region of interest" description="Disordered" evidence="1">
    <location>
        <begin position="228"/>
        <end position="258"/>
    </location>
</feature>
<organism evidence="2 3">
    <name type="scientific">Anguilla anguilla</name>
    <name type="common">European freshwater eel</name>
    <name type="synonym">Muraena anguilla</name>
    <dbReference type="NCBI Taxonomy" id="7936"/>
    <lineage>
        <taxon>Eukaryota</taxon>
        <taxon>Metazoa</taxon>
        <taxon>Chordata</taxon>
        <taxon>Craniata</taxon>
        <taxon>Vertebrata</taxon>
        <taxon>Euteleostomi</taxon>
        <taxon>Actinopterygii</taxon>
        <taxon>Neopterygii</taxon>
        <taxon>Teleostei</taxon>
        <taxon>Anguilliformes</taxon>
        <taxon>Anguillidae</taxon>
        <taxon>Anguilla</taxon>
    </lineage>
</organism>
<gene>
    <name evidence="2" type="ORF">ANANG_G00237530</name>
</gene>
<feature type="compositionally biased region" description="Low complexity" evidence="1">
    <location>
        <begin position="45"/>
        <end position="63"/>
    </location>
</feature>